<evidence type="ECO:0000313" key="9">
    <source>
        <dbReference type="EMBL" id="GEJ57028.1"/>
    </source>
</evidence>
<keyword evidence="10" id="KW-1185">Reference proteome</keyword>
<evidence type="ECO:0000256" key="6">
    <source>
        <dbReference type="PIRSR" id="PIRSR601519-1"/>
    </source>
</evidence>
<dbReference type="FunFam" id="1.20.1260.10:FF:000001">
    <property type="entry name" value="Non-heme ferritin"/>
    <property type="match status" value="1"/>
</dbReference>
<dbReference type="GO" id="GO:0006879">
    <property type="term" value="P:intracellular iron ion homeostasis"/>
    <property type="evidence" value="ECO:0007669"/>
    <property type="project" value="UniProtKB-KW"/>
</dbReference>
<comment type="caution">
    <text evidence="9">The sequence shown here is derived from an EMBL/GenBank/DDBJ whole genome shotgun (WGS) entry which is preliminary data.</text>
</comment>
<feature type="binding site" evidence="6">
    <location>
        <position position="127"/>
    </location>
    <ligand>
        <name>Fe cation</name>
        <dbReference type="ChEBI" id="CHEBI:24875"/>
        <label>1</label>
    </ligand>
</feature>
<dbReference type="PANTHER" id="PTHR11431:SF127">
    <property type="entry name" value="BACTERIAL NON-HEME FERRITIN"/>
    <property type="match status" value="1"/>
</dbReference>
<dbReference type="PANTHER" id="PTHR11431">
    <property type="entry name" value="FERRITIN"/>
    <property type="match status" value="1"/>
</dbReference>
<dbReference type="EC" id="1.16.3.2" evidence="7"/>
<comment type="catalytic activity">
    <reaction evidence="7">
        <text>4 Fe(2+) + O2 + 6 H2O = 4 iron(III) oxide-hydroxide + 12 H(+)</text>
        <dbReference type="Rhea" id="RHEA:11972"/>
        <dbReference type="ChEBI" id="CHEBI:15377"/>
        <dbReference type="ChEBI" id="CHEBI:15378"/>
        <dbReference type="ChEBI" id="CHEBI:15379"/>
        <dbReference type="ChEBI" id="CHEBI:29033"/>
        <dbReference type="ChEBI" id="CHEBI:78619"/>
        <dbReference type="EC" id="1.16.3.2"/>
    </reaction>
</comment>
<evidence type="ECO:0000256" key="1">
    <source>
        <dbReference type="ARBA" id="ARBA00006950"/>
    </source>
</evidence>
<dbReference type="InterPro" id="IPR001519">
    <property type="entry name" value="Ferritin"/>
</dbReference>
<protein>
    <recommendedName>
        <fullName evidence="7">Ferritin</fullName>
        <ecNumber evidence="7">1.16.3.2</ecNumber>
    </recommendedName>
</protein>
<organism evidence="9 10">
    <name type="scientific">Anaeromyxobacter diazotrophicus</name>
    <dbReference type="NCBI Taxonomy" id="2590199"/>
    <lineage>
        <taxon>Bacteria</taxon>
        <taxon>Pseudomonadati</taxon>
        <taxon>Myxococcota</taxon>
        <taxon>Myxococcia</taxon>
        <taxon>Myxococcales</taxon>
        <taxon>Cystobacterineae</taxon>
        <taxon>Anaeromyxobacteraceae</taxon>
        <taxon>Anaeromyxobacter</taxon>
    </lineage>
</organism>
<dbReference type="InterPro" id="IPR008331">
    <property type="entry name" value="Ferritin_DPS_dom"/>
</dbReference>
<keyword evidence="3 6" id="KW-0479">Metal-binding</keyword>
<dbReference type="GO" id="GO:0005829">
    <property type="term" value="C:cytosol"/>
    <property type="evidence" value="ECO:0007669"/>
    <property type="project" value="TreeGrafter"/>
</dbReference>
<comment type="subcellular location">
    <subcellularLocation>
        <location evidence="7">Cytoplasm</location>
    </subcellularLocation>
</comment>
<comment type="similarity">
    <text evidence="1 7">Belongs to the ferritin family. Prokaryotic subfamily.</text>
</comment>
<dbReference type="GO" id="GO:0008199">
    <property type="term" value="F:ferric iron binding"/>
    <property type="evidence" value="ECO:0007669"/>
    <property type="project" value="InterPro"/>
</dbReference>
<name>A0A7I9VLG1_9BACT</name>
<keyword evidence="7" id="KW-0963">Cytoplasm</keyword>
<dbReference type="PROSITE" id="PS50905">
    <property type="entry name" value="FERRITIN_LIKE"/>
    <property type="match status" value="1"/>
</dbReference>
<evidence type="ECO:0000256" key="4">
    <source>
        <dbReference type="ARBA" id="ARBA00023002"/>
    </source>
</evidence>
<comment type="function">
    <text evidence="7">Iron-storage protein.</text>
</comment>
<dbReference type="GO" id="GO:0042802">
    <property type="term" value="F:identical protein binding"/>
    <property type="evidence" value="ECO:0007669"/>
    <property type="project" value="UniProtKB-ARBA"/>
</dbReference>
<evidence type="ECO:0000256" key="5">
    <source>
        <dbReference type="ARBA" id="ARBA00023004"/>
    </source>
</evidence>
<keyword evidence="4" id="KW-0560">Oxidoreductase</keyword>
<dbReference type="InterPro" id="IPR009040">
    <property type="entry name" value="Ferritin-like_diiron"/>
</dbReference>
<sequence length="165" mass="18444">MISPEMQEALSEHASQEVYSAYLYLAMGAWCDTKAYKGFGRWLRVQHGEELEHARKFVDYVLDRGGHPSFAAVAAPPREFGTITQVFEAVLAHEQQVTRRIHGLYQAALAGKDTAAQVFLQWFVGEQVEEEAAAQEIVDKLRLVGERPGAALYLDKEYGKRGKSG</sequence>
<dbReference type="InterPro" id="IPR009078">
    <property type="entry name" value="Ferritin-like_SF"/>
</dbReference>
<dbReference type="Gene3D" id="1.20.1260.10">
    <property type="match status" value="1"/>
</dbReference>
<dbReference type="EMBL" id="BJTG01000004">
    <property type="protein sequence ID" value="GEJ57028.1"/>
    <property type="molecule type" value="Genomic_DNA"/>
</dbReference>
<proteinExistence type="inferred from homology"/>
<evidence type="ECO:0000259" key="8">
    <source>
        <dbReference type="PROSITE" id="PS50905"/>
    </source>
</evidence>
<dbReference type="RefSeq" id="WP_176064527.1">
    <property type="nucleotide sequence ID" value="NZ_BJTG01000004.1"/>
</dbReference>
<evidence type="ECO:0000256" key="7">
    <source>
        <dbReference type="RuleBase" id="RU361145"/>
    </source>
</evidence>
<keyword evidence="5 6" id="KW-0408">Iron</keyword>
<dbReference type="Proteomes" id="UP000503640">
    <property type="component" value="Unassembled WGS sequence"/>
</dbReference>
<feature type="domain" description="Ferritin-like diiron" evidence="8">
    <location>
        <begin position="1"/>
        <end position="145"/>
    </location>
</feature>
<dbReference type="GO" id="GO:0006826">
    <property type="term" value="P:iron ion transport"/>
    <property type="evidence" value="ECO:0007669"/>
    <property type="project" value="InterPro"/>
</dbReference>
<gene>
    <name evidence="9" type="ORF">AMYX_17690</name>
</gene>
<evidence type="ECO:0000256" key="3">
    <source>
        <dbReference type="ARBA" id="ARBA00022723"/>
    </source>
</evidence>
<reference evidence="10" key="1">
    <citation type="journal article" date="2020" name="Appl. Environ. Microbiol.">
        <title>Diazotrophic Anaeromyxobacter Isolates from Soils.</title>
        <authorList>
            <person name="Masuda Y."/>
            <person name="Yamanaka H."/>
            <person name="Xu Z.X."/>
            <person name="Shiratori Y."/>
            <person name="Aono T."/>
            <person name="Amachi S."/>
            <person name="Senoo K."/>
            <person name="Itoh H."/>
        </authorList>
    </citation>
    <scope>NUCLEOTIDE SEQUENCE [LARGE SCALE GENOMIC DNA]</scope>
    <source>
        <strain evidence="10">R267</strain>
    </source>
</reference>
<dbReference type="InterPro" id="IPR041719">
    <property type="entry name" value="Ferritin_prok"/>
</dbReference>
<dbReference type="InterPro" id="IPR012347">
    <property type="entry name" value="Ferritin-like"/>
</dbReference>
<dbReference type="Pfam" id="PF00210">
    <property type="entry name" value="Ferritin"/>
    <property type="match status" value="1"/>
</dbReference>
<evidence type="ECO:0000313" key="10">
    <source>
        <dbReference type="Proteomes" id="UP000503640"/>
    </source>
</evidence>
<dbReference type="GO" id="GO:0004322">
    <property type="term" value="F:ferroxidase activity"/>
    <property type="evidence" value="ECO:0007669"/>
    <property type="project" value="TreeGrafter"/>
</dbReference>
<keyword evidence="2 7" id="KW-0409">Iron storage</keyword>
<accession>A0A7I9VLG1</accession>
<evidence type="ECO:0000256" key="2">
    <source>
        <dbReference type="ARBA" id="ARBA00022434"/>
    </source>
</evidence>
<feature type="binding site" evidence="6">
    <location>
        <position position="17"/>
    </location>
    <ligand>
        <name>Fe cation</name>
        <dbReference type="ChEBI" id="CHEBI:24875"/>
        <label>1</label>
    </ligand>
</feature>
<feature type="binding site" evidence="6">
    <location>
        <position position="50"/>
    </location>
    <ligand>
        <name>Fe cation</name>
        <dbReference type="ChEBI" id="CHEBI:24875"/>
        <label>1</label>
    </ligand>
</feature>
<feature type="binding site" evidence="6">
    <location>
        <position position="53"/>
    </location>
    <ligand>
        <name>Fe cation</name>
        <dbReference type="ChEBI" id="CHEBI:24875"/>
        <label>1</label>
    </ligand>
</feature>
<dbReference type="CDD" id="cd01055">
    <property type="entry name" value="Nonheme_Ferritin"/>
    <property type="match status" value="1"/>
</dbReference>
<dbReference type="SUPFAM" id="SSF47240">
    <property type="entry name" value="Ferritin-like"/>
    <property type="match status" value="1"/>
</dbReference>
<dbReference type="GO" id="GO:0008198">
    <property type="term" value="F:ferrous iron binding"/>
    <property type="evidence" value="ECO:0007669"/>
    <property type="project" value="TreeGrafter"/>
</dbReference>
<dbReference type="AlphaFoldDB" id="A0A7I9VLG1"/>
<feature type="binding site" evidence="6">
    <location>
        <position position="94"/>
    </location>
    <ligand>
        <name>Fe cation</name>
        <dbReference type="ChEBI" id="CHEBI:24875"/>
        <label>1</label>
    </ligand>
</feature>